<dbReference type="Gene3D" id="3.30.200.20">
    <property type="entry name" value="Phosphorylase Kinase, domain 1"/>
    <property type="match status" value="1"/>
</dbReference>
<dbReference type="AlphaFoldDB" id="A0A6A2X5A9"/>
<dbReference type="Proteomes" id="UP000436088">
    <property type="component" value="Unassembled WGS sequence"/>
</dbReference>
<evidence type="ECO:0000256" key="9">
    <source>
        <dbReference type="ARBA" id="ARBA00022989"/>
    </source>
</evidence>
<dbReference type="PROSITE" id="PS00107">
    <property type="entry name" value="PROTEIN_KINASE_ATP"/>
    <property type="match status" value="1"/>
</dbReference>
<name>A0A6A2X5A9_HIBSY</name>
<keyword evidence="6 11" id="KW-0547">Nucleotide-binding</keyword>
<proteinExistence type="inferred from homology"/>
<evidence type="ECO:0000259" key="13">
    <source>
        <dbReference type="PROSITE" id="PS50011"/>
    </source>
</evidence>
<dbReference type="InterPro" id="IPR000719">
    <property type="entry name" value="Prot_kinase_dom"/>
</dbReference>
<keyword evidence="10" id="KW-0472">Membrane</keyword>
<evidence type="ECO:0000256" key="2">
    <source>
        <dbReference type="ARBA" id="ARBA00022614"/>
    </source>
</evidence>
<evidence type="ECO:0000256" key="1">
    <source>
        <dbReference type="ARBA" id="ARBA00004370"/>
    </source>
</evidence>
<comment type="caution">
    <text evidence="14">The sequence shown here is derived from an EMBL/GenBank/DDBJ whole genome shotgun (WGS) entry which is preliminary data.</text>
</comment>
<evidence type="ECO:0000256" key="12">
    <source>
        <dbReference type="RuleBase" id="RU000304"/>
    </source>
</evidence>
<evidence type="ECO:0000256" key="11">
    <source>
        <dbReference type="PROSITE-ProRule" id="PRU10141"/>
    </source>
</evidence>
<dbReference type="InterPro" id="IPR008271">
    <property type="entry name" value="Ser/Thr_kinase_AS"/>
</dbReference>
<keyword evidence="7" id="KW-0418">Kinase</keyword>
<dbReference type="SUPFAM" id="SSF56112">
    <property type="entry name" value="Protein kinase-like (PK-like)"/>
    <property type="match status" value="1"/>
</dbReference>
<feature type="binding site" evidence="11">
    <location>
        <position position="124"/>
    </location>
    <ligand>
        <name>ATP</name>
        <dbReference type="ChEBI" id="CHEBI:30616"/>
    </ligand>
</feature>
<evidence type="ECO:0000256" key="7">
    <source>
        <dbReference type="ARBA" id="ARBA00022777"/>
    </source>
</evidence>
<evidence type="ECO:0000256" key="4">
    <source>
        <dbReference type="ARBA" id="ARBA00022692"/>
    </source>
</evidence>
<dbReference type="InterPro" id="IPR017441">
    <property type="entry name" value="Protein_kinase_ATP_BS"/>
</dbReference>
<dbReference type="Pfam" id="PF00069">
    <property type="entry name" value="Pkinase"/>
    <property type="match status" value="1"/>
</dbReference>
<dbReference type="InterPro" id="IPR011009">
    <property type="entry name" value="Kinase-like_dom_sf"/>
</dbReference>
<protein>
    <recommendedName>
        <fullName evidence="13">Protein kinase domain-containing protein</fullName>
    </recommendedName>
</protein>
<keyword evidence="15" id="KW-1185">Reference proteome</keyword>
<dbReference type="GO" id="GO:0016020">
    <property type="term" value="C:membrane"/>
    <property type="evidence" value="ECO:0007669"/>
    <property type="project" value="UniProtKB-SubCell"/>
</dbReference>
<evidence type="ECO:0000313" key="15">
    <source>
        <dbReference type="Proteomes" id="UP000436088"/>
    </source>
</evidence>
<accession>A0A6A2X5A9</accession>
<keyword evidence="5" id="KW-0677">Repeat</keyword>
<sequence length="444" mass="49028">MYFDNFEGKVPTKGVFNNSAFSVVGNNELCGGIKPLRLATCPTETAKKGKNFPRRAIIASGISLSRKKEDIATTSDRKHPKLSYTELLHATNSFSSANLIGKGRYGLVNKGILSGDDQTTVAVKVLNLQQRGADQTFKAECEALRKLRHRNLVKVITSCSSIDFQGNNFKALLFELIPNGSLENLLDPSSTKVHNLASLNLIQRLNISVDVASALDYLHSQFEGPVIHCDLKPSNILLDADLTAHISDFGLTRFLSEKIDQSISEQSSSVGIRGTMGYIHPGNSIPHRYNFVFDTMIIILMILSGIAKYGMSRKISTHVDMYSYGIILMELFTGKRPTDNMSTVELSLREYVKVAMPDHVMEIVDARLNCEHEAGAAFNQNGKCLGSVFSIGVSCSDDSPSERMNIKDVLRELHKARNMLLGDHKRRALQSFSSSKKALDIPIK</sequence>
<gene>
    <name evidence="14" type="ORF">F3Y22_tig00113716pilonHSYRG00088</name>
</gene>
<dbReference type="PANTHER" id="PTHR27008">
    <property type="entry name" value="OS04G0122200 PROTEIN"/>
    <property type="match status" value="1"/>
</dbReference>
<dbReference type="GO" id="GO:0005524">
    <property type="term" value="F:ATP binding"/>
    <property type="evidence" value="ECO:0007669"/>
    <property type="project" value="UniProtKB-UniRule"/>
</dbReference>
<keyword evidence="9" id="KW-1133">Transmembrane helix</keyword>
<keyword evidence="2" id="KW-0433">Leucine-rich repeat</keyword>
<dbReference type="PROSITE" id="PS50011">
    <property type="entry name" value="PROTEIN_KINASE_DOM"/>
    <property type="match status" value="1"/>
</dbReference>
<organism evidence="14 15">
    <name type="scientific">Hibiscus syriacus</name>
    <name type="common">Rose of Sharon</name>
    <dbReference type="NCBI Taxonomy" id="106335"/>
    <lineage>
        <taxon>Eukaryota</taxon>
        <taxon>Viridiplantae</taxon>
        <taxon>Streptophyta</taxon>
        <taxon>Embryophyta</taxon>
        <taxon>Tracheophyta</taxon>
        <taxon>Spermatophyta</taxon>
        <taxon>Magnoliopsida</taxon>
        <taxon>eudicotyledons</taxon>
        <taxon>Gunneridae</taxon>
        <taxon>Pentapetalae</taxon>
        <taxon>rosids</taxon>
        <taxon>malvids</taxon>
        <taxon>Malvales</taxon>
        <taxon>Malvaceae</taxon>
        <taxon>Malvoideae</taxon>
        <taxon>Hibiscus</taxon>
    </lineage>
</organism>
<dbReference type="FunFam" id="3.30.200.20:FF:000432">
    <property type="entry name" value="LRR receptor-like serine/threonine-protein kinase EFR"/>
    <property type="match status" value="1"/>
</dbReference>
<dbReference type="PROSITE" id="PS00108">
    <property type="entry name" value="PROTEIN_KINASE_ST"/>
    <property type="match status" value="1"/>
</dbReference>
<comment type="similarity">
    <text evidence="12">Belongs to the protein kinase superfamily.</text>
</comment>
<evidence type="ECO:0000256" key="3">
    <source>
        <dbReference type="ARBA" id="ARBA00022679"/>
    </source>
</evidence>
<dbReference type="Gene3D" id="1.10.510.10">
    <property type="entry name" value="Transferase(Phosphotransferase) domain 1"/>
    <property type="match status" value="1"/>
</dbReference>
<keyword evidence="12" id="KW-0723">Serine/threonine-protein kinase</keyword>
<evidence type="ECO:0000313" key="14">
    <source>
        <dbReference type="EMBL" id="KAE8662265.1"/>
    </source>
</evidence>
<feature type="domain" description="Protein kinase" evidence="13">
    <location>
        <begin position="94"/>
        <end position="417"/>
    </location>
</feature>
<keyword evidence="3" id="KW-0808">Transferase</keyword>
<dbReference type="PANTHER" id="PTHR27008:SF596">
    <property type="entry name" value="OS02G0215500 PROTEIN"/>
    <property type="match status" value="1"/>
</dbReference>
<dbReference type="InterPro" id="IPR051809">
    <property type="entry name" value="Plant_receptor-like_S/T_kinase"/>
</dbReference>
<evidence type="ECO:0000256" key="10">
    <source>
        <dbReference type="ARBA" id="ARBA00023136"/>
    </source>
</evidence>
<keyword evidence="4" id="KW-0812">Transmembrane</keyword>
<dbReference type="EMBL" id="VEPZ02001715">
    <property type="protein sequence ID" value="KAE8662265.1"/>
    <property type="molecule type" value="Genomic_DNA"/>
</dbReference>
<keyword evidence="8 11" id="KW-0067">ATP-binding</keyword>
<evidence type="ECO:0000256" key="5">
    <source>
        <dbReference type="ARBA" id="ARBA00022737"/>
    </source>
</evidence>
<evidence type="ECO:0000256" key="8">
    <source>
        <dbReference type="ARBA" id="ARBA00022840"/>
    </source>
</evidence>
<reference evidence="14" key="1">
    <citation type="submission" date="2019-09" db="EMBL/GenBank/DDBJ databases">
        <title>Draft genome information of white flower Hibiscus syriacus.</title>
        <authorList>
            <person name="Kim Y.-M."/>
        </authorList>
    </citation>
    <scope>NUCLEOTIDE SEQUENCE [LARGE SCALE GENOMIC DNA]</scope>
    <source>
        <strain evidence="14">YM2019G1</strain>
    </source>
</reference>
<dbReference type="GO" id="GO:0004674">
    <property type="term" value="F:protein serine/threonine kinase activity"/>
    <property type="evidence" value="ECO:0007669"/>
    <property type="project" value="UniProtKB-KW"/>
</dbReference>
<dbReference type="SMART" id="SM00220">
    <property type="entry name" value="S_TKc"/>
    <property type="match status" value="1"/>
</dbReference>
<comment type="subcellular location">
    <subcellularLocation>
        <location evidence="1">Membrane</location>
    </subcellularLocation>
</comment>
<evidence type="ECO:0000256" key="6">
    <source>
        <dbReference type="ARBA" id="ARBA00022741"/>
    </source>
</evidence>